<keyword evidence="2" id="KW-1185">Reference proteome</keyword>
<evidence type="ECO:0000313" key="2">
    <source>
        <dbReference type="Proteomes" id="UP001430848"/>
    </source>
</evidence>
<organism evidence="1 2">
    <name type="scientific">Diaporthe eres</name>
    <name type="common">Phomopsis oblonga</name>
    <dbReference type="NCBI Taxonomy" id="83184"/>
    <lineage>
        <taxon>Eukaryota</taxon>
        <taxon>Fungi</taxon>
        <taxon>Dikarya</taxon>
        <taxon>Ascomycota</taxon>
        <taxon>Pezizomycotina</taxon>
        <taxon>Sordariomycetes</taxon>
        <taxon>Sordariomycetidae</taxon>
        <taxon>Diaporthales</taxon>
        <taxon>Diaporthaceae</taxon>
        <taxon>Diaporthe</taxon>
        <taxon>Diaporthe eres species complex</taxon>
    </lineage>
</organism>
<comment type="caution">
    <text evidence="1">The sequence shown here is derived from an EMBL/GenBank/DDBJ whole genome shotgun (WGS) entry which is preliminary data.</text>
</comment>
<proteinExistence type="predicted"/>
<protein>
    <submittedName>
        <fullName evidence="1">Uncharacterized protein</fullName>
    </submittedName>
</protein>
<name>A0ABR1NLZ3_DIAER</name>
<dbReference type="Gene3D" id="2.60.40.2970">
    <property type="match status" value="1"/>
</dbReference>
<evidence type="ECO:0000313" key="1">
    <source>
        <dbReference type="EMBL" id="KAK7706416.1"/>
    </source>
</evidence>
<gene>
    <name evidence="1" type="ORF">SLS63_013979</name>
</gene>
<dbReference type="Proteomes" id="UP001430848">
    <property type="component" value="Unassembled WGS sequence"/>
</dbReference>
<dbReference type="EMBL" id="JAKNSF020000219">
    <property type="protein sequence ID" value="KAK7706416.1"/>
    <property type="molecule type" value="Genomic_DNA"/>
</dbReference>
<reference evidence="1 2" key="1">
    <citation type="submission" date="2024-02" db="EMBL/GenBank/DDBJ databases">
        <title>De novo assembly and annotation of 12 fungi associated with fruit tree decline syndrome in Ontario, Canada.</title>
        <authorList>
            <person name="Sulman M."/>
            <person name="Ellouze W."/>
            <person name="Ilyukhin E."/>
        </authorList>
    </citation>
    <scope>NUCLEOTIDE SEQUENCE [LARGE SCALE GENOMIC DNA]</scope>
    <source>
        <strain evidence="1 2">M169</strain>
    </source>
</reference>
<sequence>MSDFSLANHLEISLSQASATATPSLSVSVKNTHPSTLLTMLKWDSPLDPLALQLGLASVTPAGASAPIDMPTIKVSRAMPPGADSLVTLQPGESASSVVELRDMFVPKDTWAQGKAKVSMKGRWAAVWPGLSKDELLEDLRKLSALGGGGDGVLTGEWESPTVGVEVQPV</sequence>
<accession>A0ABR1NLZ3</accession>